<dbReference type="Pfam" id="PF13296">
    <property type="entry name" value="T6SS_Vgr"/>
    <property type="match status" value="1"/>
</dbReference>
<name>A0A1H1I3P0_9BURK</name>
<dbReference type="InterPro" id="IPR017847">
    <property type="entry name" value="T6SS_RhsGE_Vgr_subset"/>
</dbReference>
<dbReference type="Pfam" id="PF04717">
    <property type="entry name" value="Phage_base_V"/>
    <property type="match status" value="1"/>
</dbReference>
<evidence type="ECO:0000313" key="6">
    <source>
        <dbReference type="Proteomes" id="UP000183487"/>
    </source>
</evidence>
<evidence type="ECO:0000256" key="1">
    <source>
        <dbReference type="ARBA" id="ARBA00005558"/>
    </source>
</evidence>
<keyword evidence="6" id="KW-1185">Reference proteome</keyword>
<feature type="domain" description="Gp5/Type VI secretion system Vgr protein OB-fold" evidence="2">
    <location>
        <begin position="437"/>
        <end position="504"/>
    </location>
</feature>
<evidence type="ECO:0000313" key="5">
    <source>
        <dbReference type="EMBL" id="SDR32314.1"/>
    </source>
</evidence>
<dbReference type="InterPro" id="IPR037026">
    <property type="entry name" value="Vgr_OB-fold_dom_sf"/>
</dbReference>
<feature type="domain" description="DUF2345" evidence="3">
    <location>
        <begin position="672"/>
        <end position="819"/>
    </location>
</feature>
<dbReference type="Gene3D" id="3.55.50.10">
    <property type="entry name" value="Baseplate protein-like domains"/>
    <property type="match status" value="1"/>
</dbReference>
<sequence length="931" mass="101810">MVMSAQELFALVSSGISQQDRLLKLDTPLGSNVLLPQRAIGHSRIGRNYEFAVDVLSLKDTLELKTLVAQPVALWIQQSDKSYRPHHGYVHTVRRLGSDGDIASYQLTFSSWLHFLKFRKDARIFQEVSTEDILSTIFNEHPQARGAYRMAVRRSTPKRSFSVQYEDDWNFVHRLMEAEGLFGYFEQASDGKSHTYVVTDDVYTLTATSPEEVDFARVGVNSETDAFVQWTGTRTLQSATYTTSTFDYKSPLEQKGTSFPTIGNQGSLPAQSEVYEYTGAYSYLESDRGDQLTKLHLEEWESRAKRFVGIGGVRRIDAGQYFTLSGHPEHDNDSSHDREFVVIAADWYIENNLPVGNSRPFPHSLQRRIAAARTDSEAYASVQGRNASDSSEGFFLVEAEVQRRSVQYRSPFEHHKPHMQMQTATVVGPANEEVYTDSLNRIKVRMHWDRRNRGDENASCWVRVLFSDSGSGYGGVHVPRIGEEVVIAWLDGDCDRPLVTGRLYNGATNPHWHSNGLLSGYKSKEYGGAGFNQLVMDDATGQNRVQLYTTSANAALHLGYLVDHTGNLRGNYLGSGFDLTADSFGAVRAAQGLYVSTNTRTGLATQPLDAQEAKQQLLGSESVMDALSEASGQHKAESLLEGKDALKNFTAATEHDLKGGTLGGQTGGGGIGSAKGFKDPVMLFSSPAGIALSSEKSVHLSPDEHLNLVSGQSTHLATGKSFIASVKEKLSLFSQNAGMKFFAAKGKVELQSHSDNIELTAQQTIKILSTTAKVEVASAKEILLTSGGAYLRITNGNIEIHAPNSVSVKGATKAFAGPDSTNYALPDLPTSSPIPFSQKLVFRSSEDGTPASEVKYALYPYQGEPDGNAQKVLSGTSAEDGAARHLNPEESEHLTALYGQGEWETAWNLNIDRDDGGLVSSVTNNAESGVA</sequence>
<organism evidence="5 6">
    <name type="scientific">Paraburkholderia fungorum</name>
    <dbReference type="NCBI Taxonomy" id="134537"/>
    <lineage>
        <taxon>Bacteria</taxon>
        <taxon>Pseudomonadati</taxon>
        <taxon>Pseudomonadota</taxon>
        <taxon>Betaproteobacteria</taxon>
        <taxon>Burkholderiales</taxon>
        <taxon>Burkholderiaceae</taxon>
        <taxon>Paraburkholderia</taxon>
    </lineage>
</organism>
<dbReference type="Gene3D" id="2.40.50.230">
    <property type="entry name" value="Gp5 N-terminal domain"/>
    <property type="match status" value="1"/>
</dbReference>
<accession>A0A1H1I3P0</accession>
<gene>
    <name evidence="5" type="ORF">SAMN05443245_4621</name>
</gene>
<dbReference type="Gene3D" id="4.10.220.110">
    <property type="match status" value="1"/>
</dbReference>
<dbReference type="InterPro" id="IPR028244">
    <property type="entry name" value="T6SS_Rhs_Vgr_dom"/>
</dbReference>
<evidence type="ECO:0000259" key="2">
    <source>
        <dbReference type="Pfam" id="PF04717"/>
    </source>
</evidence>
<evidence type="ECO:0000259" key="3">
    <source>
        <dbReference type="Pfam" id="PF10106"/>
    </source>
</evidence>
<dbReference type="SUPFAM" id="SSF69349">
    <property type="entry name" value="Phage fibre proteins"/>
    <property type="match status" value="1"/>
</dbReference>
<feature type="domain" description="Putative type VI secretion system Rhs element associated Vgr" evidence="4">
    <location>
        <begin position="524"/>
        <end position="630"/>
    </location>
</feature>
<dbReference type="EMBL" id="FNKP01000002">
    <property type="protein sequence ID" value="SDR32314.1"/>
    <property type="molecule type" value="Genomic_DNA"/>
</dbReference>
<dbReference type="Pfam" id="PF05954">
    <property type="entry name" value="Phage_GPD"/>
    <property type="match status" value="1"/>
</dbReference>
<evidence type="ECO:0000259" key="4">
    <source>
        <dbReference type="Pfam" id="PF13296"/>
    </source>
</evidence>
<dbReference type="Gene3D" id="2.30.110.50">
    <property type="match status" value="1"/>
</dbReference>
<reference evidence="6" key="1">
    <citation type="submission" date="2016-10" db="EMBL/GenBank/DDBJ databases">
        <authorList>
            <person name="Varghese N."/>
            <person name="Submissions S."/>
        </authorList>
    </citation>
    <scope>NUCLEOTIDE SEQUENCE [LARGE SCALE GENOMIC DNA]</scope>
    <source>
        <strain evidence="6">GAS106B</strain>
    </source>
</reference>
<dbReference type="NCBIfam" id="TIGR01646">
    <property type="entry name" value="vgr_GE"/>
    <property type="match status" value="1"/>
</dbReference>
<dbReference type="SUPFAM" id="SSF69255">
    <property type="entry name" value="gp5 N-terminal domain-like"/>
    <property type="match status" value="1"/>
</dbReference>
<dbReference type="InterPro" id="IPR018769">
    <property type="entry name" value="VgrG2_DUF2345"/>
</dbReference>
<dbReference type="SUPFAM" id="SSF69279">
    <property type="entry name" value="Phage tail proteins"/>
    <property type="match status" value="2"/>
</dbReference>
<proteinExistence type="inferred from homology"/>
<dbReference type="InterPro" id="IPR006533">
    <property type="entry name" value="T6SS_Vgr_RhsGE"/>
</dbReference>
<dbReference type="AlphaFoldDB" id="A0A1H1I3P0"/>
<dbReference type="Proteomes" id="UP000183487">
    <property type="component" value="Unassembled WGS sequence"/>
</dbReference>
<comment type="similarity">
    <text evidence="1">Belongs to the VgrG protein family.</text>
</comment>
<dbReference type="Pfam" id="PF10106">
    <property type="entry name" value="DUF2345"/>
    <property type="match status" value="1"/>
</dbReference>
<dbReference type="InterPro" id="IPR006531">
    <property type="entry name" value="Gp5/Vgr_OB"/>
</dbReference>
<protein>
    <submittedName>
        <fullName evidence="5">Type VI secretion system secreted protein VgrG</fullName>
    </submittedName>
</protein>
<dbReference type="NCBIfam" id="TIGR03361">
    <property type="entry name" value="VI_Rhs_Vgr"/>
    <property type="match status" value="1"/>
</dbReference>